<dbReference type="GO" id="GO:0005737">
    <property type="term" value="C:cytoplasm"/>
    <property type="evidence" value="ECO:0007669"/>
    <property type="project" value="TreeGrafter"/>
</dbReference>
<dbReference type="GO" id="GO:0072659">
    <property type="term" value="P:protein localization to plasma membrane"/>
    <property type="evidence" value="ECO:0007669"/>
    <property type="project" value="TreeGrafter"/>
</dbReference>
<dbReference type="PROSITE" id="PS00678">
    <property type="entry name" value="WD_REPEATS_1"/>
    <property type="match status" value="1"/>
</dbReference>
<comment type="caution">
    <text evidence="7">The sequence shown here is derived from an EMBL/GenBank/DDBJ whole genome shotgun (WGS) entry which is preliminary data.</text>
</comment>
<dbReference type="InterPro" id="IPR001680">
    <property type="entry name" value="WD40_rpt"/>
</dbReference>
<dbReference type="Pfam" id="PF00400">
    <property type="entry name" value="WD40"/>
    <property type="match status" value="1"/>
</dbReference>
<dbReference type="InterPro" id="IPR036322">
    <property type="entry name" value="WD40_repeat_dom_sf"/>
</dbReference>
<evidence type="ECO:0000313" key="7">
    <source>
        <dbReference type="EMBL" id="KAH0518951.1"/>
    </source>
</evidence>
<evidence type="ECO:0000259" key="6">
    <source>
        <dbReference type="Pfam" id="PF23123"/>
    </source>
</evidence>
<dbReference type="Gene3D" id="2.130.10.10">
    <property type="entry name" value="YVTN repeat-like/Quinoprotein amine dehydrogenase"/>
    <property type="match status" value="2"/>
</dbReference>
<name>A0A8J6GRE1_MICOH</name>
<dbReference type="SMART" id="SM00320">
    <property type="entry name" value="WD40"/>
    <property type="match status" value="6"/>
</dbReference>
<feature type="domain" description="WDR72-like alpha-solenoid" evidence="6">
    <location>
        <begin position="854"/>
        <end position="1070"/>
    </location>
</feature>
<keyword evidence="2 4" id="KW-0853">WD repeat</keyword>
<dbReference type="PANTHER" id="PTHR44099">
    <property type="entry name" value="RABCONNECTIN-3B, ISOFORM A"/>
    <property type="match status" value="1"/>
</dbReference>
<dbReference type="Proteomes" id="UP000710432">
    <property type="component" value="Unassembled WGS sequence"/>
</dbReference>
<gene>
    <name evidence="7" type="ORF">LTLLF_115020</name>
</gene>
<evidence type="ECO:0000313" key="8">
    <source>
        <dbReference type="Proteomes" id="UP000710432"/>
    </source>
</evidence>
<dbReference type="InterPro" id="IPR057848">
    <property type="entry name" value="WDR72_alpha-sol"/>
</dbReference>
<evidence type="ECO:0000256" key="2">
    <source>
        <dbReference type="ARBA" id="ARBA00022574"/>
    </source>
</evidence>
<protein>
    <submittedName>
        <fullName evidence="7">WD repeat-containing protein 72</fullName>
    </submittedName>
</protein>
<evidence type="ECO:0000256" key="1">
    <source>
        <dbReference type="ARBA" id="ARBA00022553"/>
    </source>
</evidence>
<feature type="repeat" description="WD" evidence="4">
    <location>
        <begin position="113"/>
        <end position="157"/>
    </location>
</feature>
<dbReference type="PANTHER" id="PTHR44099:SF2">
    <property type="entry name" value="WD REPEAT-CONTAINING PROTEIN 72"/>
    <property type="match status" value="1"/>
</dbReference>
<keyword evidence="3" id="KW-0677">Repeat</keyword>
<organism evidence="7 8">
    <name type="scientific">Microtus ochrogaster</name>
    <name type="common">Prairie vole</name>
    <dbReference type="NCBI Taxonomy" id="79684"/>
    <lineage>
        <taxon>Eukaryota</taxon>
        <taxon>Metazoa</taxon>
        <taxon>Chordata</taxon>
        <taxon>Craniata</taxon>
        <taxon>Vertebrata</taxon>
        <taxon>Euteleostomi</taxon>
        <taxon>Mammalia</taxon>
        <taxon>Eutheria</taxon>
        <taxon>Euarchontoglires</taxon>
        <taxon>Glires</taxon>
        <taxon>Rodentia</taxon>
        <taxon>Myomorpha</taxon>
        <taxon>Muroidea</taxon>
        <taxon>Cricetidae</taxon>
        <taxon>Arvicolinae</taxon>
        <taxon>Microtus</taxon>
    </lineage>
</organism>
<dbReference type="FunFam" id="2.130.10.10:FF:000247">
    <property type="entry name" value="WD repeat-containing protein 72"/>
    <property type="match status" value="1"/>
</dbReference>
<dbReference type="InterPro" id="IPR015943">
    <property type="entry name" value="WD40/YVTN_repeat-like_dom_sf"/>
</dbReference>
<dbReference type="PROSITE" id="PS50082">
    <property type="entry name" value="WD_REPEATS_2"/>
    <property type="match status" value="2"/>
</dbReference>
<dbReference type="EMBL" id="JAATJU010009099">
    <property type="protein sequence ID" value="KAH0518951.1"/>
    <property type="molecule type" value="Genomic_DNA"/>
</dbReference>
<feature type="region of interest" description="Disordered" evidence="5">
    <location>
        <begin position="729"/>
        <end position="773"/>
    </location>
</feature>
<evidence type="ECO:0000256" key="4">
    <source>
        <dbReference type="PROSITE-ProRule" id="PRU00221"/>
    </source>
</evidence>
<dbReference type="Pfam" id="PF23123">
    <property type="entry name" value="WDR72_alpha-sol"/>
    <property type="match status" value="1"/>
</dbReference>
<dbReference type="AlphaFoldDB" id="A0A8J6GRE1"/>
<feature type="region of interest" description="Disordered" evidence="5">
    <location>
        <begin position="609"/>
        <end position="628"/>
    </location>
</feature>
<dbReference type="InterPro" id="IPR019775">
    <property type="entry name" value="WD40_repeat_CS"/>
</dbReference>
<feature type="repeat" description="WD" evidence="4">
    <location>
        <begin position="539"/>
        <end position="580"/>
    </location>
</feature>
<dbReference type="PROSITE" id="PS50294">
    <property type="entry name" value="WD_REPEATS_REGION"/>
    <property type="match status" value="1"/>
</dbReference>
<dbReference type="InterPro" id="IPR049916">
    <property type="entry name" value="WDR72-like"/>
</dbReference>
<feature type="compositionally biased region" description="Basic residues" evidence="5">
    <location>
        <begin position="756"/>
        <end position="771"/>
    </location>
</feature>
<dbReference type="SUPFAM" id="SSF50978">
    <property type="entry name" value="WD40 repeat-like"/>
    <property type="match status" value="1"/>
</dbReference>
<evidence type="ECO:0000256" key="3">
    <source>
        <dbReference type="ARBA" id="ARBA00022737"/>
    </source>
</evidence>
<accession>A0A8J6GRE1</accession>
<sequence>MWWQAAGSGSSQSQAEMAAGPRAAARAVVVAGHVAADSGPQAETAAGSLYLEFVHMRSALQAVALWGRKAPPHSITAIMITDDQQTIVTGSQEGQLCLWSLSPDLKISAKELLFGHSASVTCLARARDFSKQPYVVSAAENGEMYLWNVSSGQCVEKTTLPYRHTAICYYHCSFRMTGQGWLLCCGEYRDVLILDAGTLAFLHTFSSSQSPDWMKCMCIVHSVRIQEDSLLVVSVTGELKVWDLSSSINSIQVYDYCDFSLLWTEVSRDGQFFAGGEVLAAHRILVWTEDGHSYIYQLLNSRLSKCICPADGGVLKENIYPHLLCSTTVEENKSLHFVMGYMNERKEPFYKVLFSGEVSGRITLWHIPDVPISKFDGSPREIPMTTTWTLQDNFDKHQTVSQSIADHFPGSRDEMGMTATITSSEYIPNLDKLVCGCEDGTIFITKALNAAKAGLLEGDSLWKDESWMVSGDQGSCVILWDIFREEILHTFFLEAGPVTRLLMPPENLKVSDEQILCCVCGDHSVALLQLEGRQCLLRARKHLFPVRTVRWHPVENFLIVGCADDSVYIWEIETGTLERHETGERARIILNRGDNLPLVRAEPTLSVASETHKHKGAEQRSSSSHQSGLVPCPGLQLESSCKVADATSVPRPFNVLPVKTKWSHIGFHVLLFDLENLVELLLPTPISDVDHSGSFYGSDILRRAKSTVEKKTLTIRRNKASCSSLQAEAQAKSSGDSLPLGDNASKLPEESDSIKRQKKMKSSKKTRPKPSRKVDSSLIIDMAKLFLSCVLPWGVDKELDSLCTRHLSILKLQGPVSLGLASNEDLFSLMLPGWDACSSEMKEYSGVNLFSRKVLELSNKYTATLPNQTGIPRGLENHCDALQQSDTIAYLLSRLFLVNKLVNMPLDLSCEIDRPFKMESVHNKGKFPGSDILSMSSFYGHLKNGRNEYHTPEADISLLKLISCWRDQAVQVTEAIQAVLLAEVQQHLKSLRDTPISSQPAPVAQHTICKRMQISSKVGWTEEIELPYVGTSSPLKTSVSPVKHGTDLNSANFQDTEDILDRCALEESESAGGSHLNIVKYKMINLTQLWGPRECVGEDSGRLLALTSCTLKLTPPPGGHGVGLLSFPLSSRIQLDTVQRRYDGEGKPAPLVHYQFQAKLLNPHRSWKLEKCRHLE</sequence>
<evidence type="ECO:0000256" key="5">
    <source>
        <dbReference type="SAM" id="MobiDB-lite"/>
    </source>
</evidence>
<keyword evidence="1" id="KW-0597">Phosphoprotein</keyword>
<proteinExistence type="predicted"/>
<reference evidence="7" key="1">
    <citation type="submission" date="2020-03" db="EMBL/GenBank/DDBJ databases">
        <title>Studies in the Genomics of Life Span.</title>
        <authorList>
            <person name="Glass D."/>
        </authorList>
    </citation>
    <scope>NUCLEOTIDE SEQUENCE</scope>
    <source>
        <strain evidence="7">LTLLF</strain>
        <tissue evidence="7">Muscle</tissue>
    </source>
</reference>